<dbReference type="OrthoDB" id="9806267at2"/>
<evidence type="ECO:0000256" key="4">
    <source>
        <dbReference type="ARBA" id="ARBA00022801"/>
    </source>
</evidence>
<dbReference type="CDD" id="cd02696">
    <property type="entry name" value="MurNAc-LAA"/>
    <property type="match status" value="1"/>
</dbReference>
<dbReference type="PATRIC" id="fig|1235990.3.peg.276"/>
<organism evidence="6 7">
    <name type="scientific">Candidatus Pantoea carbekii</name>
    <dbReference type="NCBI Taxonomy" id="1235990"/>
    <lineage>
        <taxon>Bacteria</taxon>
        <taxon>Pseudomonadati</taxon>
        <taxon>Pseudomonadota</taxon>
        <taxon>Gammaproteobacteria</taxon>
        <taxon>Enterobacterales</taxon>
        <taxon>Erwiniaceae</taxon>
        <taxon>Pantoea</taxon>
    </lineage>
</organism>
<dbReference type="PANTHER" id="PTHR30404">
    <property type="entry name" value="N-ACETYLMURAMOYL-L-ALANINE AMIDASE"/>
    <property type="match status" value="1"/>
</dbReference>
<protein>
    <recommendedName>
        <fullName evidence="3">N-acetylmuramoyl-L-alanine amidase</fullName>
        <ecNumber evidence="3">3.5.1.28</ecNumber>
    </recommendedName>
</protein>
<keyword evidence="7" id="KW-1185">Reference proteome</keyword>
<evidence type="ECO:0000313" key="7">
    <source>
        <dbReference type="Proteomes" id="UP000016900"/>
    </source>
</evidence>
<dbReference type="STRING" id="1235990.BMSBPS_0747"/>
<dbReference type="GO" id="GO:0030288">
    <property type="term" value="C:outer membrane-bounded periplasmic space"/>
    <property type="evidence" value="ECO:0007669"/>
    <property type="project" value="TreeGrafter"/>
</dbReference>
<reference evidence="6 7" key="1">
    <citation type="submission" date="2012-10" db="EMBL/GenBank/DDBJ databases">
        <title>Genome sequence of the symbiont of the pentatomidae stink bug Halyomorpha halys.</title>
        <authorList>
            <person name="Kobayashi H."/>
            <person name="Fujii-Muramatsu R."/>
            <person name="Takeishi K."/>
            <person name="Noda H."/>
        </authorList>
    </citation>
    <scope>NUCLEOTIDE SEQUENCE [LARGE SCALE GENOMIC DNA]</scope>
</reference>
<dbReference type="Pfam" id="PF01520">
    <property type="entry name" value="Amidase_3"/>
    <property type="match status" value="1"/>
</dbReference>
<evidence type="ECO:0000256" key="5">
    <source>
        <dbReference type="ARBA" id="ARBA00023316"/>
    </source>
</evidence>
<dbReference type="GO" id="GO:0008745">
    <property type="term" value="F:N-acetylmuramoyl-L-alanine amidase activity"/>
    <property type="evidence" value="ECO:0007669"/>
    <property type="project" value="UniProtKB-EC"/>
</dbReference>
<dbReference type="Gene3D" id="2.60.40.3500">
    <property type="match status" value="1"/>
</dbReference>
<proteinExistence type="inferred from homology"/>
<keyword evidence="4" id="KW-0378">Hydrolase</keyword>
<dbReference type="Gene3D" id="3.40.630.40">
    <property type="entry name" value="Zn-dependent exopeptidases"/>
    <property type="match status" value="1"/>
</dbReference>
<dbReference type="InterPro" id="IPR002508">
    <property type="entry name" value="MurNAc-LAA_cat"/>
</dbReference>
<evidence type="ECO:0000256" key="2">
    <source>
        <dbReference type="ARBA" id="ARBA00010860"/>
    </source>
</evidence>
<dbReference type="KEGG" id="hhs:HHS_02750"/>
<dbReference type="Proteomes" id="UP000016900">
    <property type="component" value="Chromosome"/>
</dbReference>
<evidence type="ECO:0000313" key="6">
    <source>
        <dbReference type="EMBL" id="BAO00245.1"/>
    </source>
</evidence>
<accession>U3U5V3</accession>
<dbReference type="InterPro" id="IPR050695">
    <property type="entry name" value="N-acetylmuramoyl_amidase_3"/>
</dbReference>
<dbReference type="eggNOG" id="COG0860">
    <property type="taxonomic scope" value="Bacteria"/>
</dbReference>
<dbReference type="SUPFAM" id="SSF53187">
    <property type="entry name" value="Zn-dependent exopeptidases"/>
    <property type="match status" value="1"/>
</dbReference>
<comment type="catalytic activity">
    <reaction evidence="1">
        <text>Hydrolyzes the link between N-acetylmuramoyl residues and L-amino acid residues in certain cell-wall glycopeptides.</text>
        <dbReference type="EC" id="3.5.1.28"/>
    </reaction>
</comment>
<sequence length="424" mass="48983">MLRIKIFLLIILCSFSNSIFAAILYGINVENSDTLAEITLNFKGKPTYFFFLRDHPYCLVLDMRQNGMITGLPYHFKGKNIIQRIRNSRLKSKQKIRLIFELTHKAKTYVKIIHKNHAYRMTFKIHAIERIRPNRKLQKISSNIEHFKYRKIFYNKLISTRFIDNTLYNFKKKVRRHRNLVIVAIDAGHGGQDPGASSQKGLHEKNITIVIARKLKALMDRDNIFKGILTRNGDYFISVKGRSEIARKSHANFLISIHVDSAHNHSVTGASVWVLSNRRAKIEMAHLLAKKEKQLKLLGGLGALLINRQIDQYLSQTILDLQFDYSKRVGYEVALKVLQQLNYVTSLHKRLPQHASLGILRSPDIPSLLVEIGFISNSREARLINTKIYQKKIAQSIYKGLRNYFLVHSIQSMIDNPYSSLNSV</sequence>
<dbReference type="GO" id="GO:0009253">
    <property type="term" value="P:peptidoglycan catabolic process"/>
    <property type="evidence" value="ECO:0007669"/>
    <property type="project" value="InterPro"/>
</dbReference>
<name>U3U5V3_9GAMM</name>
<dbReference type="EC" id="3.5.1.28" evidence="3"/>
<evidence type="ECO:0000256" key="1">
    <source>
        <dbReference type="ARBA" id="ARBA00001561"/>
    </source>
</evidence>
<dbReference type="AlphaFoldDB" id="U3U5V3"/>
<gene>
    <name evidence="6" type="ORF">HHS_02750</name>
</gene>
<dbReference type="PANTHER" id="PTHR30404:SF6">
    <property type="entry name" value="N-ACETYLMURAMOYL-L-ALANINE AMIDASE AMIB"/>
    <property type="match status" value="1"/>
</dbReference>
<evidence type="ECO:0000256" key="3">
    <source>
        <dbReference type="ARBA" id="ARBA00011901"/>
    </source>
</evidence>
<comment type="similarity">
    <text evidence="2">Belongs to the N-acetylmuramoyl-L-alanine amidase 3 family.</text>
</comment>
<dbReference type="KEGG" id="pck:BMSBPS_0747"/>
<dbReference type="SMART" id="SM00646">
    <property type="entry name" value="Ami_3"/>
    <property type="match status" value="1"/>
</dbReference>
<dbReference type="GO" id="GO:0071555">
    <property type="term" value="P:cell wall organization"/>
    <property type="evidence" value="ECO:0007669"/>
    <property type="project" value="UniProtKB-KW"/>
</dbReference>
<keyword evidence="5" id="KW-0961">Cell wall biogenesis/degradation</keyword>
<dbReference type="RefSeq" id="WP_022564264.1">
    <property type="nucleotide sequence ID" value="NZ_CP010907.1"/>
</dbReference>
<dbReference type="EMBL" id="AP012554">
    <property type="protein sequence ID" value="BAO00245.1"/>
    <property type="molecule type" value="Genomic_DNA"/>
</dbReference>